<feature type="region of interest" description="Disordered" evidence="1">
    <location>
        <begin position="1"/>
        <end position="21"/>
    </location>
</feature>
<keyword evidence="3" id="KW-1185">Reference proteome</keyword>
<accession>A0AAW0C698</accession>
<proteinExistence type="predicted"/>
<sequence length="136" mass="15286">MKLEVRAAEKGSSEEDSSESWTTRRKACGSVDCLSEHLSPEDKRHYGRLPLGLTRGGRQRCQKSVTGKMVLGVLNSYIEMLSKCLGELEAWVWARWGRIGREKKATAVAGAQEGGHYDTDKDRSHRLIDKLFSFTN</sequence>
<name>A0AAW0C698_9AGAR</name>
<dbReference type="EMBL" id="JAWWNJ010000021">
    <property type="protein sequence ID" value="KAK7034296.1"/>
    <property type="molecule type" value="Genomic_DNA"/>
</dbReference>
<comment type="caution">
    <text evidence="2">The sequence shown here is derived from an EMBL/GenBank/DDBJ whole genome shotgun (WGS) entry which is preliminary data.</text>
</comment>
<dbReference type="AlphaFoldDB" id="A0AAW0C698"/>
<evidence type="ECO:0000313" key="2">
    <source>
        <dbReference type="EMBL" id="KAK7034296.1"/>
    </source>
</evidence>
<organism evidence="2 3">
    <name type="scientific">Favolaschia claudopus</name>
    <dbReference type="NCBI Taxonomy" id="2862362"/>
    <lineage>
        <taxon>Eukaryota</taxon>
        <taxon>Fungi</taxon>
        <taxon>Dikarya</taxon>
        <taxon>Basidiomycota</taxon>
        <taxon>Agaricomycotina</taxon>
        <taxon>Agaricomycetes</taxon>
        <taxon>Agaricomycetidae</taxon>
        <taxon>Agaricales</taxon>
        <taxon>Marasmiineae</taxon>
        <taxon>Mycenaceae</taxon>
        <taxon>Favolaschia</taxon>
    </lineage>
</organism>
<evidence type="ECO:0000256" key="1">
    <source>
        <dbReference type="SAM" id="MobiDB-lite"/>
    </source>
</evidence>
<dbReference type="Proteomes" id="UP001362999">
    <property type="component" value="Unassembled WGS sequence"/>
</dbReference>
<protein>
    <submittedName>
        <fullName evidence="2">Uncharacterized protein</fullName>
    </submittedName>
</protein>
<feature type="compositionally biased region" description="Basic and acidic residues" evidence="1">
    <location>
        <begin position="1"/>
        <end position="13"/>
    </location>
</feature>
<evidence type="ECO:0000313" key="3">
    <source>
        <dbReference type="Proteomes" id="UP001362999"/>
    </source>
</evidence>
<gene>
    <name evidence="2" type="ORF">R3P38DRAFT_2772375</name>
</gene>
<reference evidence="2 3" key="1">
    <citation type="journal article" date="2024" name="J Genomics">
        <title>Draft genome sequencing and assembly of Favolaschia claudopus CIRM-BRFM 2984 isolated from oak limbs.</title>
        <authorList>
            <person name="Navarro D."/>
            <person name="Drula E."/>
            <person name="Chaduli D."/>
            <person name="Cazenave R."/>
            <person name="Ahrendt S."/>
            <person name="Wang J."/>
            <person name="Lipzen A."/>
            <person name="Daum C."/>
            <person name="Barry K."/>
            <person name="Grigoriev I.V."/>
            <person name="Favel A."/>
            <person name="Rosso M.N."/>
            <person name="Martin F."/>
        </authorList>
    </citation>
    <scope>NUCLEOTIDE SEQUENCE [LARGE SCALE GENOMIC DNA]</scope>
    <source>
        <strain evidence="2 3">CIRM-BRFM 2984</strain>
    </source>
</reference>